<accession>A0A0D1KEE7</accession>
<proteinExistence type="predicted"/>
<organism evidence="1 2">
    <name type="scientific">Bacillus subtilis</name>
    <dbReference type="NCBI Taxonomy" id="1423"/>
    <lineage>
        <taxon>Bacteria</taxon>
        <taxon>Bacillati</taxon>
        <taxon>Bacillota</taxon>
        <taxon>Bacilli</taxon>
        <taxon>Bacillales</taxon>
        <taxon>Bacillaceae</taxon>
        <taxon>Bacillus</taxon>
    </lineage>
</organism>
<gene>
    <name evidence="1" type="ORF">SC09_contig8orf00239</name>
</gene>
<evidence type="ECO:0000313" key="2">
    <source>
        <dbReference type="Proteomes" id="UP000032247"/>
    </source>
</evidence>
<evidence type="ECO:0000313" key="1">
    <source>
        <dbReference type="EMBL" id="KIU04567.1"/>
    </source>
</evidence>
<dbReference type="AlphaFoldDB" id="A0A0D1KEE7"/>
<reference evidence="1 2" key="1">
    <citation type="submission" date="2014-12" db="EMBL/GenBank/DDBJ databases">
        <title>Comparative genome analysis of Bacillus coagulans HM-08, Clostridium butyricum HM-68, Bacillus subtilis HM-66 and Bacillus licheniformis BL-09.</title>
        <authorList>
            <person name="Zhang H."/>
        </authorList>
    </citation>
    <scope>NUCLEOTIDE SEQUENCE [LARGE SCALE GENOMIC DNA]</scope>
    <source>
        <strain evidence="1 2">HM-66</strain>
    </source>
</reference>
<comment type="caution">
    <text evidence="1">The sequence shown here is derived from an EMBL/GenBank/DDBJ whole genome shotgun (WGS) entry which is preliminary data.</text>
</comment>
<protein>
    <submittedName>
        <fullName evidence="1">Uncharacterized protein</fullName>
    </submittedName>
</protein>
<dbReference type="Proteomes" id="UP000032247">
    <property type="component" value="Unassembled WGS sequence"/>
</dbReference>
<dbReference type="PATRIC" id="fig|1423.173.peg.5034"/>
<name>A0A0D1KEE7_BACIU</name>
<dbReference type="EMBL" id="JXBC01000014">
    <property type="protein sequence ID" value="KIU04567.1"/>
    <property type="molecule type" value="Genomic_DNA"/>
</dbReference>
<sequence>MKFKRNWIDTFFSEKDIANMSYVISHKGQTHILSTEVIKELIESTSDVEFEVIKKQLIKIDFLNGDVHNFLKSLAESYVKSNF</sequence>